<keyword evidence="3" id="KW-1185">Reference proteome</keyword>
<dbReference type="InterPro" id="IPR000182">
    <property type="entry name" value="GNAT_dom"/>
</dbReference>
<dbReference type="Pfam" id="PF00583">
    <property type="entry name" value="Acetyltransf_1"/>
    <property type="match status" value="1"/>
</dbReference>
<organism evidence="2 3">
    <name type="scientific">Paracoccus maritimus</name>
    <dbReference type="NCBI Taxonomy" id="2933292"/>
    <lineage>
        <taxon>Bacteria</taxon>
        <taxon>Pseudomonadati</taxon>
        <taxon>Pseudomonadota</taxon>
        <taxon>Alphaproteobacteria</taxon>
        <taxon>Rhodobacterales</taxon>
        <taxon>Paracoccaceae</taxon>
        <taxon>Paracoccus</taxon>
    </lineage>
</organism>
<name>A0ABT2K7U2_9RHOB</name>
<evidence type="ECO:0000313" key="2">
    <source>
        <dbReference type="EMBL" id="MCT4331925.1"/>
    </source>
</evidence>
<accession>A0ABT2K7U2</accession>
<reference evidence="2 3" key="1">
    <citation type="submission" date="2022-04" db="EMBL/GenBank/DDBJ databases">
        <title>Paracoccus sp. YLB-12 draft genome sequence.</title>
        <authorList>
            <person name="Yu L."/>
        </authorList>
    </citation>
    <scope>NUCLEOTIDE SEQUENCE [LARGE SCALE GENOMIC DNA]</scope>
    <source>
        <strain evidence="2 3">YLB-12</strain>
    </source>
</reference>
<evidence type="ECO:0000313" key="3">
    <source>
        <dbReference type="Proteomes" id="UP001320702"/>
    </source>
</evidence>
<evidence type="ECO:0000259" key="1">
    <source>
        <dbReference type="PROSITE" id="PS51186"/>
    </source>
</evidence>
<protein>
    <submittedName>
        <fullName evidence="2">GNAT family N-acetyltransferase</fullName>
    </submittedName>
</protein>
<dbReference type="Gene3D" id="3.40.630.30">
    <property type="match status" value="1"/>
</dbReference>
<dbReference type="EMBL" id="JANAVZ010000002">
    <property type="protein sequence ID" value="MCT4331925.1"/>
    <property type="molecule type" value="Genomic_DNA"/>
</dbReference>
<proteinExistence type="predicted"/>
<dbReference type="SUPFAM" id="SSF55729">
    <property type="entry name" value="Acyl-CoA N-acyltransferases (Nat)"/>
    <property type="match status" value="1"/>
</dbReference>
<dbReference type="InterPro" id="IPR016181">
    <property type="entry name" value="Acyl_CoA_acyltransferase"/>
</dbReference>
<dbReference type="PROSITE" id="PS51186">
    <property type="entry name" value="GNAT"/>
    <property type="match status" value="1"/>
</dbReference>
<comment type="caution">
    <text evidence="2">The sequence shown here is derived from an EMBL/GenBank/DDBJ whole genome shotgun (WGS) entry which is preliminary data.</text>
</comment>
<feature type="domain" description="N-acetyltransferase" evidence="1">
    <location>
        <begin position="8"/>
        <end position="157"/>
    </location>
</feature>
<dbReference type="RefSeq" id="WP_260275805.1">
    <property type="nucleotide sequence ID" value="NZ_JANAVZ010000002.1"/>
</dbReference>
<sequence>MAVNRGNVRLRGLAARDHALHAAHLLRLTAQDRRARFNTALSDDAILAYSRNLDWRHVWVFGAFVDGTLRGLAELIPDKQGKEAELSVSVERAYQHAGIGKLLSLAMVLIARRTGIGTIHIFHVPDNLGMRALARDLGATTIVEPGLLEGVVSLPAGPTPHAGEARTR</sequence>
<gene>
    <name evidence="2" type="ORF">MU516_03460</name>
</gene>
<dbReference type="Proteomes" id="UP001320702">
    <property type="component" value="Unassembled WGS sequence"/>
</dbReference>